<dbReference type="SUPFAM" id="SSF55729">
    <property type="entry name" value="Acyl-CoA N-acyltransferases (Nat)"/>
    <property type="match status" value="1"/>
</dbReference>
<dbReference type="InterPro" id="IPR050832">
    <property type="entry name" value="Bact_Acetyltransf"/>
</dbReference>
<name>A0ABD5U788_9EURY</name>
<keyword evidence="5" id="KW-1185">Reference proteome</keyword>
<dbReference type="InterPro" id="IPR000182">
    <property type="entry name" value="GNAT_dom"/>
</dbReference>
<comment type="caution">
    <text evidence="4">The sequence shown here is derived from an EMBL/GenBank/DDBJ whole genome shotgun (WGS) entry which is preliminary data.</text>
</comment>
<dbReference type="PANTHER" id="PTHR43877">
    <property type="entry name" value="AMINOALKYLPHOSPHONATE N-ACETYLTRANSFERASE-RELATED-RELATED"/>
    <property type="match status" value="1"/>
</dbReference>
<organism evidence="4 5">
    <name type="scientific">Halomarina ordinaria</name>
    <dbReference type="NCBI Taxonomy" id="3033939"/>
    <lineage>
        <taxon>Archaea</taxon>
        <taxon>Methanobacteriati</taxon>
        <taxon>Methanobacteriota</taxon>
        <taxon>Stenosarchaea group</taxon>
        <taxon>Halobacteria</taxon>
        <taxon>Halobacteriales</taxon>
        <taxon>Natronomonadaceae</taxon>
        <taxon>Halomarina</taxon>
    </lineage>
</organism>
<dbReference type="GO" id="GO:0016746">
    <property type="term" value="F:acyltransferase activity"/>
    <property type="evidence" value="ECO:0007669"/>
    <property type="project" value="UniProtKB-KW"/>
</dbReference>
<dbReference type="AlphaFoldDB" id="A0ABD5U788"/>
<gene>
    <name evidence="4" type="ORF">ACFQHK_06800</name>
</gene>
<dbReference type="PROSITE" id="PS51186">
    <property type="entry name" value="GNAT"/>
    <property type="match status" value="1"/>
</dbReference>
<keyword evidence="1 4" id="KW-0808">Transferase</keyword>
<dbReference type="EMBL" id="JBHSXM010000001">
    <property type="protein sequence ID" value="MFC6836213.1"/>
    <property type="molecule type" value="Genomic_DNA"/>
</dbReference>
<evidence type="ECO:0000259" key="3">
    <source>
        <dbReference type="PROSITE" id="PS51186"/>
    </source>
</evidence>
<dbReference type="Proteomes" id="UP001596406">
    <property type="component" value="Unassembled WGS sequence"/>
</dbReference>
<accession>A0ABD5U788</accession>
<dbReference type="InterPro" id="IPR043854">
    <property type="entry name" value="DUF5816"/>
</dbReference>
<proteinExistence type="predicted"/>
<dbReference type="PANTHER" id="PTHR43877:SF1">
    <property type="entry name" value="ACETYLTRANSFERASE"/>
    <property type="match status" value="1"/>
</dbReference>
<sequence length="243" mass="27547">MEVRSAEVDDVARVREIARRSMEASYTLSPQTIEGAVMQWYDDDSFRERLDDDDQLVLVAERDGEILAFSESVVLESDGDADLNWLHVDPDYRGDGIARALFVETRERLTETGVTRLRGRVLRDNTDGIEFYEHLGFSKVGEDHVDIDGTDYTEHVYVEDEPSDLTRATTAEGKEVFVDPDDAFRASLAPFLAVYSDPDRERRWGNFCTNCESLDTAVDSMGRVECNDCGNQSKATRWDAAYM</sequence>
<feature type="domain" description="N-acetyltransferase" evidence="3">
    <location>
        <begin position="1"/>
        <end position="159"/>
    </location>
</feature>
<protein>
    <submittedName>
        <fullName evidence="4">GNAT family N-acetyltransferase</fullName>
        <ecNumber evidence="4">2.3.1.-</ecNumber>
    </submittedName>
</protein>
<evidence type="ECO:0000313" key="4">
    <source>
        <dbReference type="EMBL" id="MFC6836213.1"/>
    </source>
</evidence>
<dbReference type="InterPro" id="IPR016181">
    <property type="entry name" value="Acyl_CoA_acyltransferase"/>
</dbReference>
<dbReference type="Pfam" id="PF00583">
    <property type="entry name" value="Acetyltransf_1"/>
    <property type="match status" value="1"/>
</dbReference>
<evidence type="ECO:0000256" key="1">
    <source>
        <dbReference type="ARBA" id="ARBA00022679"/>
    </source>
</evidence>
<keyword evidence="2 4" id="KW-0012">Acyltransferase</keyword>
<dbReference type="EC" id="2.3.1.-" evidence="4"/>
<evidence type="ECO:0000256" key="2">
    <source>
        <dbReference type="ARBA" id="ARBA00023315"/>
    </source>
</evidence>
<dbReference type="RefSeq" id="WP_304447905.1">
    <property type="nucleotide sequence ID" value="NZ_JARRAH010000001.1"/>
</dbReference>
<dbReference type="CDD" id="cd04301">
    <property type="entry name" value="NAT_SF"/>
    <property type="match status" value="1"/>
</dbReference>
<evidence type="ECO:0000313" key="5">
    <source>
        <dbReference type="Proteomes" id="UP001596406"/>
    </source>
</evidence>
<reference evidence="4 5" key="1">
    <citation type="journal article" date="2019" name="Int. J. Syst. Evol. Microbiol.">
        <title>The Global Catalogue of Microorganisms (GCM) 10K type strain sequencing project: providing services to taxonomists for standard genome sequencing and annotation.</title>
        <authorList>
            <consortium name="The Broad Institute Genomics Platform"/>
            <consortium name="The Broad Institute Genome Sequencing Center for Infectious Disease"/>
            <person name="Wu L."/>
            <person name="Ma J."/>
        </authorList>
    </citation>
    <scope>NUCLEOTIDE SEQUENCE [LARGE SCALE GENOMIC DNA]</scope>
    <source>
        <strain evidence="4 5">PSRA2</strain>
    </source>
</reference>
<dbReference type="Gene3D" id="3.40.630.30">
    <property type="match status" value="1"/>
</dbReference>
<dbReference type="Pfam" id="PF19133">
    <property type="entry name" value="DUF5816"/>
    <property type="match status" value="1"/>
</dbReference>